<dbReference type="InterPro" id="IPR002740">
    <property type="entry name" value="EVE_domain"/>
</dbReference>
<protein>
    <recommendedName>
        <fullName evidence="1">EVE domain-containing protein</fullName>
    </recommendedName>
</protein>
<evidence type="ECO:0000259" key="1">
    <source>
        <dbReference type="Pfam" id="PF01878"/>
    </source>
</evidence>
<accession>A0A3S1BE30</accession>
<feature type="domain" description="EVE" evidence="1">
    <location>
        <begin position="5"/>
        <end position="71"/>
    </location>
</feature>
<dbReference type="CDD" id="cd21132">
    <property type="entry name" value="EVE-like"/>
    <property type="match status" value="1"/>
</dbReference>
<dbReference type="EMBL" id="RSCL01000001">
    <property type="protein sequence ID" value="RUT10074.1"/>
    <property type="molecule type" value="Genomic_DNA"/>
</dbReference>
<proteinExistence type="predicted"/>
<dbReference type="InterPro" id="IPR015947">
    <property type="entry name" value="PUA-like_sf"/>
</dbReference>
<reference evidence="2" key="2">
    <citation type="journal article" date="2019" name="Genome Biol. Evol.">
        <title>Day and night: Metabolic profiles and evolutionary relationships of six axenic non-marine cyanobacteria.</title>
        <authorList>
            <person name="Will S.E."/>
            <person name="Henke P."/>
            <person name="Boedeker C."/>
            <person name="Huang S."/>
            <person name="Brinkmann H."/>
            <person name="Rohde M."/>
            <person name="Jarek M."/>
            <person name="Friedl T."/>
            <person name="Seufert S."/>
            <person name="Schumacher M."/>
            <person name="Overmann J."/>
            <person name="Neumann-Schaal M."/>
            <person name="Petersen J."/>
        </authorList>
    </citation>
    <scope>NUCLEOTIDE SEQUENCE [LARGE SCALE GENOMIC DNA]</scope>
    <source>
        <strain evidence="2">PCC 7102</strain>
    </source>
</reference>
<dbReference type="SUPFAM" id="SSF88697">
    <property type="entry name" value="PUA domain-like"/>
    <property type="match status" value="1"/>
</dbReference>
<dbReference type="PROSITE" id="PS51257">
    <property type="entry name" value="PROKAR_LIPOPROTEIN"/>
    <property type="match status" value="1"/>
</dbReference>
<dbReference type="Gene3D" id="3.10.590.10">
    <property type="entry name" value="ph1033 like domains"/>
    <property type="match status" value="1"/>
</dbReference>
<keyword evidence="3" id="KW-1185">Reference proteome</keyword>
<dbReference type="Proteomes" id="UP000271624">
    <property type="component" value="Unassembled WGS sequence"/>
</dbReference>
<organism evidence="2 3">
    <name type="scientific">Dulcicalothrix desertica PCC 7102</name>
    <dbReference type="NCBI Taxonomy" id="232991"/>
    <lineage>
        <taxon>Bacteria</taxon>
        <taxon>Bacillati</taxon>
        <taxon>Cyanobacteriota</taxon>
        <taxon>Cyanophyceae</taxon>
        <taxon>Nostocales</taxon>
        <taxon>Calotrichaceae</taxon>
        <taxon>Dulcicalothrix</taxon>
    </lineage>
</organism>
<gene>
    <name evidence="2" type="ORF">DSM106972_005690</name>
</gene>
<comment type="caution">
    <text evidence="2">The sequence shown here is derived from an EMBL/GenBank/DDBJ whole genome shotgun (WGS) entry which is preliminary data.</text>
</comment>
<dbReference type="AlphaFoldDB" id="A0A3S1BE30"/>
<dbReference type="Pfam" id="PF01878">
    <property type="entry name" value="EVE"/>
    <property type="match status" value="1"/>
</dbReference>
<evidence type="ECO:0000313" key="3">
    <source>
        <dbReference type="Proteomes" id="UP000271624"/>
    </source>
</evidence>
<sequence>MDSHKYWIVVASKNHVQNGVLGSFMQACHGKASPLRRLQPDDLVIYYSPKQIFEGEEKCQAFTAIGRVVENSV</sequence>
<dbReference type="RefSeq" id="WP_233787776.1">
    <property type="nucleotide sequence ID" value="NZ_RSCL01000001.1"/>
</dbReference>
<reference evidence="2" key="1">
    <citation type="submission" date="2018-12" db="EMBL/GenBank/DDBJ databases">
        <authorList>
            <person name="Will S."/>
            <person name="Neumann-Schaal M."/>
            <person name="Henke P."/>
        </authorList>
    </citation>
    <scope>NUCLEOTIDE SEQUENCE</scope>
    <source>
        <strain evidence="2">PCC 7102</strain>
    </source>
</reference>
<evidence type="ECO:0000313" key="2">
    <source>
        <dbReference type="EMBL" id="RUT10074.1"/>
    </source>
</evidence>
<name>A0A3S1BE30_9CYAN</name>